<keyword evidence="2" id="KW-1185">Reference proteome</keyword>
<dbReference type="InParanoid" id="E4ZSN8"/>
<dbReference type="HOGENOM" id="CLU_3368642_0_0_1"/>
<proteinExistence type="predicted"/>
<reference evidence="2" key="1">
    <citation type="journal article" date="2011" name="Nat. Commun.">
        <title>Effector diversification within compartments of the Leptosphaeria maculans genome affected by Repeat-Induced Point mutations.</title>
        <authorList>
            <person name="Rouxel T."/>
            <person name="Grandaubert J."/>
            <person name="Hane J.K."/>
            <person name="Hoede C."/>
            <person name="van de Wouw A.P."/>
            <person name="Couloux A."/>
            <person name="Dominguez V."/>
            <person name="Anthouard V."/>
            <person name="Bally P."/>
            <person name="Bourras S."/>
            <person name="Cozijnsen A.J."/>
            <person name="Ciuffetti L.M."/>
            <person name="Degrave A."/>
            <person name="Dilmaghani A."/>
            <person name="Duret L."/>
            <person name="Fudal I."/>
            <person name="Goodwin S.B."/>
            <person name="Gout L."/>
            <person name="Glaser N."/>
            <person name="Linglin J."/>
            <person name="Kema G.H.J."/>
            <person name="Lapalu N."/>
            <person name="Lawrence C.B."/>
            <person name="May K."/>
            <person name="Meyer M."/>
            <person name="Ollivier B."/>
            <person name="Poulain J."/>
            <person name="Schoch C.L."/>
            <person name="Simon A."/>
            <person name="Spatafora J.W."/>
            <person name="Stachowiak A."/>
            <person name="Turgeon B.G."/>
            <person name="Tyler B.M."/>
            <person name="Vincent D."/>
            <person name="Weissenbach J."/>
            <person name="Amselem J."/>
            <person name="Quesneville H."/>
            <person name="Oliver R.P."/>
            <person name="Wincker P."/>
            <person name="Balesdent M.-H."/>
            <person name="Howlett B.J."/>
        </authorList>
    </citation>
    <scope>NUCLEOTIDE SEQUENCE [LARGE SCALE GENOMIC DNA]</scope>
    <source>
        <strain evidence="2">JN3 / isolate v23.1.3 / race Av1-4-5-6-7-8</strain>
    </source>
</reference>
<accession>E4ZSN8</accession>
<dbReference type="AlphaFoldDB" id="E4ZSN8"/>
<dbReference type="VEuPathDB" id="FungiDB:LEMA_uP121820.1"/>
<evidence type="ECO:0000313" key="1">
    <source>
        <dbReference type="EMBL" id="CBX94418.1"/>
    </source>
</evidence>
<protein>
    <submittedName>
        <fullName evidence="1">Predicted protein</fullName>
    </submittedName>
</protein>
<organism evidence="2">
    <name type="scientific">Leptosphaeria maculans (strain JN3 / isolate v23.1.3 / race Av1-4-5-6-7-8)</name>
    <name type="common">Blackleg fungus</name>
    <name type="synonym">Phoma lingam</name>
    <dbReference type="NCBI Taxonomy" id="985895"/>
    <lineage>
        <taxon>Eukaryota</taxon>
        <taxon>Fungi</taxon>
        <taxon>Dikarya</taxon>
        <taxon>Ascomycota</taxon>
        <taxon>Pezizomycotina</taxon>
        <taxon>Dothideomycetes</taxon>
        <taxon>Pleosporomycetidae</taxon>
        <taxon>Pleosporales</taxon>
        <taxon>Pleosporineae</taxon>
        <taxon>Leptosphaeriaceae</taxon>
        <taxon>Plenodomus</taxon>
        <taxon>Plenodomus lingam/Leptosphaeria maculans species complex</taxon>
    </lineage>
</organism>
<dbReference type="EMBL" id="FP929122">
    <property type="protein sequence ID" value="CBX94418.1"/>
    <property type="molecule type" value="Genomic_DNA"/>
</dbReference>
<gene>
    <name evidence="1" type="ORF">LEMA_uP121820.1</name>
</gene>
<sequence length="35" mass="4026">MEEISKKQATQSPEELWIKVFRHRESNPGLAGTVQ</sequence>
<dbReference type="Proteomes" id="UP000002668">
    <property type="component" value="Genome"/>
</dbReference>
<name>E4ZSN8_LEPMJ</name>
<evidence type="ECO:0000313" key="2">
    <source>
        <dbReference type="Proteomes" id="UP000002668"/>
    </source>
</evidence>